<keyword evidence="2" id="KW-0472">Membrane</keyword>
<feature type="transmembrane region" description="Helical" evidence="2">
    <location>
        <begin position="80"/>
        <end position="103"/>
    </location>
</feature>
<dbReference type="EMBL" id="CAEMXZ010000005">
    <property type="protein sequence ID" value="CAB4322477.1"/>
    <property type="molecule type" value="Genomic_DNA"/>
</dbReference>
<evidence type="ECO:0000256" key="2">
    <source>
        <dbReference type="SAM" id="Phobius"/>
    </source>
</evidence>
<organism evidence="5">
    <name type="scientific">freshwater metagenome</name>
    <dbReference type="NCBI Taxonomy" id="449393"/>
    <lineage>
        <taxon>unclassified sequences</taxon>
        <taxon>metagenomes</taxon>
        <taxon>ecological metagenomes</taxon>
    </lineage>
</organism>
<proteinExistence type="predicted"/>
<dbReference type="AlphaFoldDB" id="A0A6J5YDM3"/>
<gene>
    <name evidence="5" type="ORF">UFOPK1392_00211</name>
</gene>
<dbReference type="InterPro" id="IPR004474">
    <property type="entry name" value="LytR_CpsA_psr"/>
</dbReference>
<dbReference type="Pfam" id="PF03816">
    <property type="entry name" value="LytR_cpsA_psr"/>
    <property type="match status" value="1"/>
</dbReference>
<dbReference type="PANTHER" id="PTHR33392">
    <property type="entry name" value="POLYISOPRENYL-TEICHOIC ACID--PEPTIDOGLYCAN TEICHOIC ACID TRANSFERASE TAGU"/>
    <property type="match status" value="1"/>
</dbReference>
<accession>A0A6J5YDM3</accession>
<evidence type="ECO:0000259" key="4">
    <source>
        <dbReference type="Pfam" id="PF13399"/>
    </source>
</evidence>
<evidence type="ECO:0000313" key="5">
    <source>
        <dbReference type="EMBL" id="CAB4322477.1"/>
    </source>
</evidence>
<name>A0A6J5YDM3_9ZZZZ</name>
<keyword evidence="2" id="KW-0812">Transmembrane</keyword>
<dbReference type="Gene3D" id="3.40.630.190">
    <property type="entry name" value="LCP protein"/>
    <property type="match status" value="1"/>
</dbReference>
<protein>
    <submittedName>
        <fullName evidence="5">Unannotated protein</fullName>
    </submittedName>
</protein>
<keyword evidence="2" id="KW-1133">Transmembrane helix</keyword>
<feature type="domain" description="Cell envelope-related transcriptional attenuator" evidence="3">
    <location>
        <begin position="145"/>
        <end position="280"/>
    </location>
</feature>
<evidence type="ECO:0000259" key="3">
    <source>
        <dbReference type="Pfam" id="PF03816"/>
    </source>
</evidence>
<dbReference type="PANTHER" id="PTHR33392:SF6">
    <property type="entry name" value="POLYISOPRENYL-TEICHOIC ACID--PEPTIDOGLYCAN TEICHOIC ACID TRANSFERASE TAGU"/>
    <property type="match status" value="1"/>
</dbReference>
<feature type="domain" description="LytR/CpsA/Psr regulator C-terminal" evidence="4">
    <location>
        <begin position="363"/>
        <end position="449"/>
    </location>
</feature>
<feature type="region of interest" description="Disordered" evidence="1">
    <location>
        <begin position="1"/>
        <end position="21"/>
    </location>
</feature>
<dbReference type="InterPro" id="IPR027381">
    <property type="entry name" value="LytR/CpsA/Psr_C"/>
</dbReference>
<dbReference type="Pfam" id="PF13399">
    <property type="entry name" value="LytR_C"/>
    <property type="match status" value="1"/>
</dbReference>
<reference evidence="5" key="1">
    <citation type="submission" date="2020-05" db="EMBL/GenBank/DDBJ databases">
        <authorList>
            <person name="Chiriac C."/>
            <person name="Salcher M."/>
            <person name="Ghai R."/>
            <person name="Kavagutti S V."/>
        </authorList>
    </citation>
    <scope>NUCLEOTIDE SEQUENCE</scope>
</reference>
<dbReference type="InterPro" id="IPR050922">
    <property type="entry name" value="LytR/CpsA/Psr_CW_biosynth"/>
</dbReference>
<evidence type="ECO:0000256" key="1">
    <source>
        <dbReference type="SAM" id="MobiDB-lite"/>
    </source>
</evidence>
<sequence length="463" mass="48086">MVTAMSDANPPTDPPTDEPKIELLDDPIAALLADLWTEPKIRMPEVVAEESVEEAEVESLPPEAPAGVLEAISHYSRRGFLIALAILVGLGLALVVFGARVILESSDGRMLSAESDTTKPGFEAIVEKTPTALVMATTEDGQLDSVTLLSLTSESEGGIMSIPVQTNVYIAPTPGVILPITLQALYAANGAATATAALGELLNLNFTDTVIVKSSEWQSLVSPVSALAVSNPSAVVVAGEEVFAKGSIQLPAENVWSYLSTRSDGGSELDRASRQQAFWRSWLAAIGTAGGSSALQVPTSSGFGRYLRNLAGDQLTVETLPVTELPATEEVPLQFRLAPGLTGPSVIAAIVPFPDGAPGRRPRLKVLDGTGELANAEGPAVLLAAGGGQVDIIGNAAEFGVESTEITYFDPAQLEAANRMRSVLGVGDVVESRQTNSALDLTVTIGADYQSRSTTTSLGGPGA</sequence>